<keyword evidence="2" id="KW-1185">Reference proteome</keyword>
<dbReference type="EMBL" id="FXUO01000006">
    <property type="protein sequence ID" value="SMP94661.1"/>
    <property type="molecule type" value="Genomic_DNA"/>
</dbReference>
<comment type="caution">
    <text evidence="1">The sequence shown here is derived from an EMBL/GenBank/DDBJ whole genome shotgun (WGS) entry which is preliminary data.</text>
</comment>
<name>A0ABY1R3W0_9FLAO</name>
<evidence type="ECO:0000313" key="2">
    <source>
        <dbReference type="Proteomes" id="UP001158050"/>
    </source>
</evidence>
<proteinExistence type="predicted"/>
<evidence type="ECO:0000313" key="1">
    <source>
        <dbReference type="EMBL" id="SMP94661.1"/>
    </source>
</evidence>
<accession>A0ABY1R3W0</accession>
<organism evidence="1 2">
    <name type="scientific">Epilithonimonas pallida</name>
    <dbReference type="NCBI Taxonomy" id="373671"/>
    <lineage>
        <taxon>Bacteria</taxon>
        <taxon>Pseudomonadati</taxon>
        <taxon>Bacteroidota</taxon>
        <taxon>Flavobacteriia</taxon>
        <taxon>Flavobacteriales</taxon>
        <taxon>Weeksellaceae</taxon>
        <taxon>Chryseobacterium group</taxon>
        <taxon>Epilithonimonas</taxon>
    </lineage>
</organism>
<protein>
    <submittedName>
        <fullName evidence="1">Uncharacterized protein</fullName>
    </submittedName>
</protein>
<gene>
    <name evidence="1" type="ORF">SAMN05421679_10665</name>
</gene>
<reference evidence="1 2" key="1">
    <citation type="submission" date="2017-05" db="EMBL/GenBank/DDBJ databases">
        <authorList>
            <person name="Varghese N."/>
            <person name="Submissions S."/>
        </authorList>
    </citation>
    <scope>NUCLEOTIDE SEQUENCE [LARGE SCALE GENOMIC DNA]</scope>
    <source>
        <strain evidence="1 2">DSM 18015</strain>
    </source>
</reference>
<sequence>MLIYYPAPATGLYIMKQIYLNIDIHHEAAKFLNLPKSQKLNVVFSLLTLKSNGLINNVPLIKFGALISVDIQLLIDKISQSKSDEDLIRLAAKYKMMFKYHMVSSEHLLILEERSNQRIDTIYRDKNFDINKRFFPYNEICKN</sequence>
<dbReference type="Proteomes" id="UP001158050">
    <property type="component" value="Unassembled WGS sequence"/>
</dbReference>